<accession>A0A1L7NEV1</accession>
<evidence type="ECO:0000259" key="4">
    <source>
        <dbReference type="Pfam" id="PF04355"/>
    </source>
</evidence>
<proteinExistence type="predicted"/>
<evidence type="ECO:0000256" key="1">
    <source>
        <dbReference type="ARBA" id="ARBA00022729"/>
    </source>
</evidence>
<evidence type="ECO:0000313" key="5">
    <source>
        <dbReference type="EMBL" id="BAW23990.1"/>
    </source>
</evidence>
<keyword evidence="1 3" id="KW-0732">Signal</keyword>
<gene>
    <name evidence="5" type="ORF">KF715C_ch34170</name>
</gene>
<dbReference type="Proteomes" id="UP000218731">
    <property type="component" value="Chromosome 1"/>
</dbReference>
<dbReference type="AlphaFoldDB" id="A0A1L7NEV1"/>
<dbReference type="PROSITE" id="PS51257">
    <property type="entry name" value="PROKAR_LIPOPROTEIN"/>
    <property type="match status" value="1"/>
</dbReference>
<dbReference type="Pfam" id="PF04355">
    <property type="entry name" value="BamE"/>
    <property type="match status" value="1"/>
</dbReference>
<dbReference type="Gene3D" id="3.30.1450.10">
    <property type="match status" value="1"/>
</dbReference>
<dbReference type="InterPro" id="IPR007450">
    <property type="entry name" value="BamE_dom"/>
</dbReference>
<reference evidence="5 6" key="1">
    <citation type="submission" date="2015-11" db="EMBL/GenBank/DDBJ databases">
        <title>Complete genome sequencing of a biphenyl-degrading bacterium, Pseudomonas putida KF715 (=NBRC110667).</title>
        <authorList>
            <person name="Suenaga H."/>
            <person name="Fujihara N."/>
            <person name="Watanabe T."/>
            <person name="Hirose J."/>
            <person name="Kimura N."/>
            <person name="Yamazoe A."/>
            <person name="Hosoyama A."/>
            <person name="Shimodaira J."/>
            <person name="Furukawa K."/>
        </authorList>
    </citation>
    <scope>NUCLEOTIDE SEQUENCE [LARGE SCALE GENOMIC DNA]</scope>
    <source>
        <strain evidence="5 6">KF715</strain>
    </source>
</reference>
<feature type="signal peptide" evidence="3">
    <location>
        <begin position="1"/>
        <end position="26"/>
    </location>
</feature>
<evidence type="ECO:0000256" key="2">
    <source>
        <dbReference type="ARBA" id="ARBA00023136"/>
    </source>
</evidence>
<sequence length="102" mass="11052">MLRSIQKMILVAVVALLAGCAGTPFTFGQASQVKVGMTEDQLYEIMGNPYMVVSQEDGQRWVYSHATAFSGAKSVSFETKDGKVSKVPYIPSAYIAKPSPDE</sequence>
<feature type="chain" id="PRO_5013086444" description="Outer membrane protein assembly factor BamE domain-containing protein" evidence="3">
    <location>
        <begin position="27"/>
        <end position="102"/>
    </location>
</feature>
<organism evidence="5 6">
    <name type="scientific">Pseudomonas putida</name>
    <name type="common">Arthrobacter siderocapsulatus</name>
    <dbReference type="NCBI Taxonomy" id="303"/>
    <lineage>
        <taxon>Bacteria</taxon>
        <taxon>Pseudomonadati</taxon>
        <taxon>Pseudomonadota</taxon>
        <taxon>Gammaproteobacteria</taxon>
        <taxon>Pseudomonadales</taxon>
        <taxon>Pseudomonadaceae</taxon>
        <taxon>Pseudomonas</taxon>
    </lineage>
</organism>
<evidence type="ECO:0000313" key="6">
    <source>
        <dbReference type="Proteomes" id="UP000218731"/>
    </source>
</evidence>
<protein>
    <recommendedName>
        <fullName evidence="4">Outer membrane protein assembly factor BamE domain-containing protein</fullName>
    </recommendedName>
</protein>
<dbReference type="InterPro" id="IPR037873">
    <property type="entry name" value="BamE-like"/>
</dbReference>
<name>A0A1L7NEV1_PSEPU</name>
<keyword evidence="2" id="KW-0472">Membrane</keyword>
<dbReference type="RefSeq" id="WP_096426304.1">
    <property type="nucleotide sequence ID" value="NZ_AP015029.1"/>
</dbReference>
<evidence type="ECO:0000256" key="3">
    <source>
        <dbReference type="SAM" id="SignalP"/>
    </source>
</evidence>
<dbReference type="EMBL" id="AP015029">
    <property type="protein sequence ID" value="BAW23990.1"/>
    <property type="molecule type" value="Genomic_DNA"/>
</dbReference>
<dbReference type="GO" id="GO:0019867">
    <property type="term" value="C:outer membrane"/>
    <property type="evidence" value="ECO:0007669"/>
    <property type="project" value="InterPro"/>
</dbReference>
<feature type="domain" description="Outer membrane protein assembly factor BamE" evidence="4">
    <location>
        <begin position="29"/>
        <end position="64"/>
    </location>
</feature>